<dbReference type="PANTHER" id="PTHR13228:SF3">
    <property type="entry name" value="CONSERVED OLIGOMERIC GOLGI COMPLEX SUBUNIT 5"/>
    <property type="match status" value="1"/>
</dbReference>
<dbReference type="Pfam" id="PF10392">
    <property type="entry name" value="COG5_N"/>
    <property type="match status" value="1"/>
</dbReference>
<dbReference type="Pfam" id="PF20649">
    <property type="entry name" value="COG5_C"/>
    <property type="match status" value="1"/>
</dbReference>
<dbReference type="GO" id="GO:0006891">
    <property type="term" value="P:intra-Golgi vesicle-mediated transport"/>
    <property type="evidence" value="ECO:0007669"/>
    <property type="project" value="InterPro"/>
</dbReference>
<evidence type="ECO:0000256" key="2">
    <source>
        <dbReference type="ARBA" id="ARBA00020974"/>
    </source>
</evidence>
<comment type="subcellular location">
    <subcellularLocation>
        <location evidence="1">Golgi apparatus membrane</location>
        <topology evidence="1">Peripheral membrane protein</topology>
    </subcellularLocation>
</comment>
<dbReference type="EMBL" id="ADBJ01000020">
    <property type="protein sequence ID" value="EFA82182.1"/>
    <property type="molecule type" value="Genomic_DNA"/>
</dbReference>
<evidence type="ECO:0000256" key="6">
    <source>
        <dbReference type="SAM" id="MobiDB-lite"/>
    </source>
</evidence>
<evidence type="ECO:0000256" key="5">
    <source>
        <dbReference type="SAM" id="Coils"/>
    </source>
</evidence>
<dbReference type="GO" id="GO:0017119">
    <property type="term" value="C:Golgi transport complex"/>
    <property type="evidence" value="ECO:0007669"/>
    <property type="project" value="InterPro"/>
</dbReference>
<keyword evidence="5" id="KW-0175">Coiled coil</keyword>
<proteinExistence type="predicted"/>
<dbReference type="RefSeq" id="XP_020434299.1">
    <property type="nucleotide sequence ID" value="XM_020575504.1"/>
</dbReference>
<dbReference type="InterPro" id="IPR049176">
    <property type="entry name" value="COG5_N"/>
</dbReference>
<feature type="coiled-coil region" evidence="5">
    <location>
        <begin position="113"/>
        <end position="140"/>
    </location>
</feature>
<dbReference type="STRING" id="670386.D3B814"/>
<dbReference type="InterPro" id="IPR048485">
    <property type="entry name" value="COG5_helical"/>
</dbReference>
<evidence type="ECO:0000313" key="9">
    <source>
        <dbReference type="EMBL" id="EFA82182.1"/>
    </source>
</evidence>
<reference evidence="9 10" key="1">
    <citation type="journal article" date="2011" name="Genome Res.">
        <title>Phylogeny-wide analysis of social amoeba genomes highlights ancient origins for complex intercellular communication.</title>
        <authorList>
            <person name="Heidel A.J."/>
            <person name="Lawal H.M."/>
            <person name="Felder M."/>
            <person name="Schilde C."/>
            <person name="Helps N.R."/>
            <person name="Tunggal B."/>
            <person name="Rivero F."/>
            <person name="John U."/>
            <person name="Schleicher M."/>
            <person name="Eichinger L."/>
            <person name="Platzer M."/>
            <person name="Noegel A.A."/>
            <person name="Schaap P."/>
            <person name="Gloeckner G."/>
        </authorList>
    </citation>
    <scope>NUCLEOTIDE SEQUENCE [LARGE SCALE GENOMIC DNA]</scope>
    <source>
        <strain evidence="10">ATCC 26659 / Pp 5 / PN500</strain>
    </source>
</reference>
<dbReference type="InterPro" id="IPR019465">
    <property type="entry name" value="Cog5"/>
</dbReference>
<feature type="domain" description="Conserved oligomeric Golgi complex subunit 5 helical" evidence="8">
    <location>
        <begin position="207"/>
        <end position="451"/>
    </location>
</feature>
<evidence type="ECO:0000256" key="4">
    <source>
        <dbReference type="ARBA" id="ARBA00023136"/>
    </source>
</evidence>
<dbReference type="AlphaFoldDB" id="D3B814"/>
<dbReference type="Proteomes" id="UP000001396">
    <property type="component" value="Unassembled WGS sequence"/>
</dbReference>
<evidence type="ECO:0000259" key="7">
    <source>
        <dbReference type="Pfam" id="PF10392"/>
    </source>
</evidence>
<evidence type="ECO:0000256" key="1">
    <source>
        <dbReference type="ARBA" id="ARBA00004395"/>
    </source>
</evidence>
<feature type="domain" description="Conserved oligomeric Golgi complex subunit 5 N-terminal" evidence="7">
    <location>
        <begin position="56"/>
        <end position="178"/>
    </location>
</feature>
<keyword evidence="4" id="KW-0472">Membrane</keyword>
<accession>D3B814</accession>
<dbReference type="FunCoup" id="D3B814">
    <property type="interactions" value="135"/>
</dbReference>
<dbReference type="GO" id="GO:0000139">
    <property type="term" value="C:Golgi membrane"/>
    <property type="evidence" value="ECO:0007669"/>
    <property type="project" value="UniProtKB-SubCell"/>
</dbReference>
<feature type="region of interest" description="Disordered" evidence="6">
    <location>
        <begin position="290"/>
        <end position="333"/>
    </location>
</feature>
<feature type="compositionally biased region" description="Low complexity" evidence="6">
    <location>
        <begin position="315"/>
        <end position="331"/>
    </location>
</feature>
<comment type="caution">
    <text evidence="9">The sequence shown here is derived from an EMBL/GenBank/DDBJ whole genome shotgun (WGS) entry which is preliminary data.</text>
</comment>
<name>D3B814_HETP5</name>
<feature type="compositionally biased region" description="Basic and acidic residues" evidence="6">
    <location>
        <begin position="1"/>
        <end position="11"/>
    </location>
</feature>
<dbReference type="InParanoid" id="D3B814"/>
<evidence type="ECO:0000313" key="10">
    <source>
        <dbReference type="Proteomes" id="UP000001396"/>
    </source>
</evidence>
<dbReference type="GeneID" id="31360091"/>
<evidence type="ECO:0000256" key="3">
    <source>
        <dbReference type="ARBA" id="ARBA00023034"/>
    </source>
</evidence>
<feature type="compositionally biased region" description="Low complexity" evidence="6">
    <location>
        <begin position="290"/>
        <end position="304"/>
    </location>
</feature>
<organism evidence="9 10">
    <name type="scientific">Heterostelium pallidum (strain ATCC 26659 / Pp 5 / PN500)</name>
    <name type="common">Cellular slime mold</name>
    <name type="synonym">Polysphondylium pallidum</name>
    <dbReference type="NCBI Taxonomy" id="670386"/>
    <lineage>
        <taxon>Eukaryota</taxon>
        <taxon>Amoebozoa</taxon>
        <taxon>Evosea</taxon>
        <taxon>Eumycetozoa</taxon>
        <taxon>Dictyostelia</taxon>
        <taxon>Acytosteliales</taxon>
        <taxon>Acytosteliaceae</taxon>
        <taxon>Heterostelium</taxon>
    </lineage>
</organism>
<protein>
    <recommendedName>
        <fullName evidence="2">Conserved oligomeric Golgi complex subunit 5</fullName>
    </recommendedName>
</protein>
<dbReference type="PANTHER" id="PTHR13228">
    <property type="entry name" value="CONSERVED OLIGOMERIC GOLGI COMPLEX COMPONENT 5"/>
    <property type="match status" value="1"/>
</dbReference>
<keyword evidence="3" id="KW-0333">Golgi apparatus</keyword>
<feature type="compositionally biased region" description="Low complexity" evidence="6">
    <location>
        <begin position="13"/>
        <end position="40"/>
    </location>
</feature>
<keyword evidence="10" id="KW-1185">Reference proteome</keyword>
<gene>
    <name evidence="9" type="primary">cog5</name>
    <name evidence="9" type="ORF">PPL_04604</name>
</gene>
<feature type="region of interest" description="Disordered" evidence="6">
    <location>
        <begin position="1"/>
        <end position="46"/>
    </location>
</feature>
<evidence type="ECO:0000259" key="8">
    <source>
        <dbReference type="Pfam" id="PF20649"/>
    </source>
</evidence>
<sequence>MSNNGKDKDSHSNIVNSNNNNNNDNGVIQTQSSTSTSSSSPPYKNNILLDSPEYQQFLNDNFNVVSYTSNVLKISSISTSLEKLSIGKQEITQELNNNITNNYQYLFNQASNIREFENETEQLKVGLKSLEESIMRMKKEISEPYKNIKGQINQLKRVQDTCELLRVVIRYLSLIKKLKIHLKDGRDMAKAAQSIHEIDTIRKENNLSGITIVDQQVEWLNRCREQVVTTAGNLLLQGMDTQNQSEVANSLQVFYNLGILVDRVNSVVNATTERVTKSIKAMLNVNKLVSSGNSTSSSSSTQHSHSNKNNGHSPNTTTTTTTTNTNNNNNTDQNIWSKIESVTSTLYTSCIQIWQLQRVLSKIRDPITNKTLMDVIQQAATTNNTTNTTTTTTQNTSTTTTTSSYNISLSFWRTVTKSLETNLSVAAKSSSIIENTFIIEYPKISRYFQDFSKRLMNYCDLQQGVVVGISLEDHQLLFKSIAMFERGYLERTRDRMLAILNSMFPQSTWGRDRCTRCPRQFRRQPSDIGREQADRQSGRQFLTVQLDDTAVQFHSVVGLLTHLCGGGFQSDRTIAPTAKQYLCQHSRAACQHFSAWCRADHQYHASGGVVERQCHFSEQTMLQFHGESSILYQPFPELLPLEIHSLSDTLTANT</sequence>